<gene>
    <name evidence="2" type="ORF">HaLaN_09352</name>
</gene>
<name>A0A699YTI8_HAELA</name>
<evidence type="ECO:0000313" key="2">
    <source>
        <dbReference type="EMBL" id="GFH13463.1"/>
    </source>
</evidence>
<comment type="caution">
    <text evidence="2">The sequence shown here is derived from an EMBL/GenBank/DDBJ whole genome shotgun (WGS) entry which is preliminary data.</text>
</comment>
<dbReference type="AlphaFoldDB" id="A0A699YTI8"/>
<evidence type="ECO:0000256" key="1">
    <source>
        <dbReference type="SAM" id="MobiDB-lite"/>
    </source>
</evidence>
<feature type="region of interest" description="Disordered" evidence="1">
    <location>
        <begin position="308"/>
        <end position="347"/>
    </location>
</feature>
<feature type="region of interest" description="Disordered" evidence="1">
    <location>
        <begin position="1"/>
        <end position="40"/>
    </location>
</feature>
<feature type="compositionally biased region" description="Low complexity" evidence="1">
    <location>
        <begin position="327"/>
        <end position="341"/>
    </location>
</feature>
<reference evidence="2 3" key="1">
    <citation type="submission" date="2020-02" db="EMBL/GenBank/DDBJ databases">
        <title>Draft genome sequence of Haematococcus lacustris strain NIES-144.</title>
        <authorList>
            <person name="Morimoto D."/>
            <person name="Nakagawa S."/>
            <person name="Yoshida T."/>
            <person name="Sawayama S."/>
        </authorList>
    </citation>
    <scope>NUCLEOTIDE SEQUENCE [LARGE SCALE GENOMIC DNA]</scope>
    <source>
        <strain evidence="2 3">NIES-144</strain>
    </source>
</reference>
<proteinExistence type="predicted"/>
<feature type="compositionally biased region" description="Gly residues" evidence="1">
    <location>
        <begin position="313"/>
        <end position="326"/>
    </location>
</feature>
<sequence length="347" mass="35770">MQVVAGPVRTARRPLTGQDDIETTAGGSPTMAGGFSGGSRKAGYPRRNAWPGHRGCWLCCSLALGGLSVCAGLHPTMVIPKCNTLHAHLTATPRAGSGTAATTPTNSTSTAAGLPALDRALLTVGYLGWPGTSSTPTVRGGLKSYESRVLTVRSGRGALRGREAERGEEGRSGVLSFRTYKASSGSKAAKEVVKVDIFFLIFSSEVKANWAQQRPQLLAAATQLSSPDPLLLLELQSCAAAPEAAPLQPAAAQPQWEELTFPSVHKFGAYQGQTWWWLRGGVVRVVDKAPKLGRGGHKRAAQAVAQQAACQAGGQGAGSSAAGGGRAALQQPAGGPAQPTLPATPPP</sequence>
<accession>A0A699YTI8</accession>
<protein>
    <submittedName>
        <fullName evidence="2">Uncharacterized protein</fullName>
    </submittedName>
</protein>
<dbReference type="Proteomes" id="UP000485058">
    <property type="component" value="Unassembled WGS sequence"/>
</dbReference>
<keyword evidence="3" id="KW-1185">Reference proteome</keyword>
<dbReference type="EMBL" id="BLLF01000616">
    <property type="protein sequence ID" value="GFH13463.1"/>
    <property type="molecule type" value="Genomic_DNA"/>
</dbReference>
<organism evidence="2 3">
    <name type="scientific">Haematococcus lacustris</name>
    <name type="common">Green alga</name>
    <name type="synonym">Haematococcus pluvialis</name>
    <dbReference type="NCBI Taxonomy" id="44745"/>
    <lineage>
        <taxon>Eukaryota</taxon>
        <taxon>Viridiplantae</taxon>
        <taxon>Chlorophyta</taxon>
        <taxon>core chlorophytes</taxon>
        <taxon>Chlorophyceae</taxon>
        <taxon>CS clade</taxon>
        <taxon>Chlamydomonadales</taxon>
        <taxon>Haematococcaceae</taxon>
        <taxon>Haematococcus</taxon>
    </lineage>
</organism>
<evidence type="ECO:0000313" key="3">
    <source>
        <dbReference type="Proteomes" id="UP000485058"/>
    </source>
</evidence>